<gene>
    <name evidence="2" type="ORF">KHLLAP_LOCUS9351</name>
</gene>
<sequence>MAFLPGELLRIIFTDAAIDHEDLKSARQVCKTWYDHATNLLFHRVCLFKLKTDRDAFLNIAAHPHLAARVRVLVWYELAEDERSFSIPDLGPTTELPDVEGRYLQPGEDPTMDDFFADLRYQVRHLFWLPRIASPGNKIEARARSIITHAFQVQLNSALDATAGLQTIATQPMSPEVAGLLLPTKKVKAYWEKLHSIHIVDLPVSPVDLAGFLAKHIQSLRRVVLNTPICIKHLKALVRAAKDEDFGLGSLEHFVVLQSSEDVDDGEAECGCGQGDLDSDLCICEKEGIDEVCEVDEDDLLQLMNRGTVSTALRRQLKQDDRTAVRTHRATFDMDGWTTAAICDSRSPDALDNGYSQEEVDLMDGENGDTRDRKNVAREDISRHQDISVYLPAADAEGYQNRYAREQVSHQKRLLEGPNWELCKYGGEDPRWYYCKQPPDDYPLDDSEPMVTAEGLGPDVIRYRWEDDPMEEKGENGVLLWRSALPHQYFTDFDQ</sequence>
<feature type="domain" description="F-box" evidence="1">
    <location>
        <begin position="2"/>
        <end position="47"/>
    </location>
</feature>
<accession>A0AAI8YL49</accession>
<organism evidence="2 3">
    <name type="scientific">Anthostomella pinea</name>
    <dbReference type="NCBI Taxonomy" id="933095"/>
    <lineage>
        <taxon>Eukaryota</taxon>
        <taxon>Fungi</taxon>
        <taxon>Dikarya</taxon>
        <taxon>Ascomycota</taxon>
        <taxon>Pezizomycotina</taxon>
        <taxon>Sordariomycetes</taxon>
        <taxon>Xylariomycetidae</taxon>
        <taxon>Xylariales</taxon>
        <taxon>Xylariaceae</taxon>
        <taxon>Anthostomella</taxon>
    </lineage>
</organism>
<dbReference type="Pfam" id="PF12937">
    <property type="entry name" value="F-box-like"/>
    <property type="match status" value="1"/>
</dbReference>
<comment type="caution">
    <text evidence="2">The sequence shown here is derived from an EMBL/GenBank/DDBJ whole genome shotgun (WGS) entry which is preliminary data.</text>
</comment>
<reference evidence="2" key="1">
    <citation type="submission" date="2023-10" db="EMBL/GenBank/DDBJ databases">
        <authorList>
            <person name="Hackl T."/>
        </authorList>
    </citation>
    <scope>NUCLEOTIDE SEQUENCE</scope>
</reference>
<evidence type="ECO:0000313" key="2">
    <source>
        <dbReference type="EMBL" id="CAJ2508883.1"/>
    </source>
</evidence>
<dbReference type="CDD" id="cd09917">
    <property type="entry name" value="F-box_SF"/>
    <property type="match status" value="1"/>
</dbReference>
<dbReference type="EMBL" id="CAUWAG010000012">
    <property type="protein sequence ID" value="CAJ2508883.1"/>
    <property type="molecule type" value="Genomic_DNA"/>
</dbReference>
<dbReference type="Proteomes" id="UP001295740">
    <property type="component" value="Unassembled WGS sequence"/>
</dbReference>
<keyword evidence="3" id="KW-1185">Reference proteome</keyword>
<evidence type="ECO:0000313" key="3">
    <source>
        <dbReference type="Proteomes" id="UP001295740"/>
    </source>
</evidence>
<evidence type="ECO:0000259" key="1">
    <source>
        <dbReference type="Pfam" id="PF12937"/>
    </source>
</evidence>
<protein>
    <submittedName>
        <fullName evidence="2">Uu.00g139090.m01.CDS01</fullName>
    </submittedName>
</protein>
<name>A0AAI8YL49_9PEZI</name>
<proteinExistence type="predicted"/>
<dbReference type="InterPro" id="IPR036047">
    <property type="entry name" value="F-box-like_dom_sf"/>
</dbReference>
<dbReference type="SUPFAM" id="SSF81383">
    <property type="entry name" value="F-box domain"/>
    <property type="match status" value="1"/>
</dbReference>
<dbReference type="InterPro" id="IPR001810">
    <property type="entry name" value="F-box_dom"/>
</dbReference>
<dbReference type="AlphaFoldDB" id="A0AAI8YL49"/>